<organism evidence="5 6">
    <name type="scientific">Alligator mississippiensis</name>
    <name type="common">American alligator</name>
    <dbReference type="NCBI Taxonomy" id="8496"/>
    <lineage>
        <taxon>Eukaryota</taxon>
        <taxon>Metazoa</taxon>
        <taxon>Chordata</taxon>
        <taxon>Craniata</taxon>
        <taxon>Vertebrata</taxon>
        <taxon>Euteleostomi</taxon>
        <taxon>Archelosauria</taxon>
        <taxon>Archosauria</taxon>
        <taxon>Crocodylia</taxon>
        <taxon>Alligatoridae</taxon>
        <taxon>Alligatorinae</taxon>
        <taxon>Alligator</taxon>
    </lineage>
</organism>
<dbReference type="GO" id="GO:0006284">
    <property type="term" value="P:base-excision repair"/>
    <property type="evidence" value="ECO:0007669"/>
    <property type="project" value="InterPro"/>
</dbReference>
<reference evidence="5 6" key="1">
    <citation type="journal article" date="2012" name="Genome Biol.">
        <title>Sequencing three crocodilian genomes to illuminate the evolution of archosaurs and amniotes.</title>
        <authorList>
            <person name="St John J.A."/>
            <person name="Braun E.L."/>
            <person name="Isberg S.R."/>
            <person name="Miles L.G."/>
            <person name="Chong A.Y."/>
            <person name="Gongora J."/>
            <person name="Dalzell P."/>
            <person name="Moran C."/>
            <person name="Bed'hom B."/>
            <person name="Abzhanov A."/>
            <person name="Burgess S.C."/>
            <person name="Cooksey A.M."/>
            <person name="Castoe T.A."/>
            <person name="Crawford N.G."/>
            <person name="Densmore L.D."/>
            <person name="Drew J.C."/>
            <person name="Edwards S.V."/>
            <person name="Faircloth B.C."/>
            <person name="Fujita M.K."/>
            <person name="Greenwold M.J."/>
            <person name="Hoffmann F.G."/>
            <person name="Howard J.M."/>
            <person name="Iguchi T."/>
            <person name="Janes D.E."/>
            <person name="Khan S.Y."/>
            <person name="Kohno S."/>
            <person name="de Koning A.J."/>
            <person name="Lance S.L."/>
            <person name="McCarthy F.M."/>
            <person name="McCormack J.E."/>
            <person name="Merchant M.E."/>
            <person name="Peterson D.G."/>
            <person name="Pollock D.D."/>
            <person name="Pourmand N."/>
            <person name="Raney B.J."/>
            <person name="Roessler K.A."/>
            <person name="Sanford J.R."/>
            <person name="Sawyer R.H."/>
            <person name="Schmidt C.J."/>
            <person name="Triplett E.W."/>
            <person name="Tuberville T.D."/>
            <person name="Venegas-Anaya M."/>
            <person name="Howard J.T."/>
            <person name="Jarvis E.D."/>
            <person name="Guillette L.J.Jr."/>
            <person name="Glenn T.C."/>
            <person name="Green R.E."/>
            <person name="Ray D.A."/>
        </authorList>
    </citation>
    <scope>NUCLEOTIDE SEQUENCE [LARGE SCALE GENOMIC DNA]</scope>
    <source>
        <strain evidence="5">KSC_2009_1</strain>
    </source>
</reference>
<gene>
    <name evidence="5" type="primary">SMUG1</name>
    <name evidence="5" type="ORF">Y1Q_0001744</name>
</gene>
<evidence type="ECO:0000313" key="5">
    <source>
        <dbReference type="EMBL" id="KYO44211.1"/>
    </source>
</evidence>
<evidence type="ECO:0000256" key="3">
    <source>
        <dbReference type="ARBA" id="ARBA00023125"/>
    </source>
</evidence>
<dbReference type="Gene3D" id="3.40.470.10">
    <property type="entry name" value="Uracil-DNA glycosylase-like domain"/>
    <property type="match status" value="1"/>
</dbReference>
<evidence type="ECO:0000256" key="4">
    <source>
        <dbReference type="ARBA" id="ARBA00023204"/>
    </source>
</evidence>
<dbReference type="STRING" id="8496.A0A151P567"/>
<name>A0A151P567_ALLMI</name>
<keyword evidence="2" id="KW-0378">Hydrolase</keyword>
<dbReference type="GO" id="GO:0003677">
    <property type="term" value="F:DNA binding"/>
    <property type="evidence" value="ECO:0007669"/>
    <property type="project" value="UniProtKB-KW"/>
</dbReference>
<evidence type="ECO:0000256" key="1">
    <source>
        <dbReference type="ARBA" id="ARBA00022763"/>
    </source>
</evidence>
<dbReference type="SUPFAM" id="SSF52141">
    <property type="entry name" value="Uracil-DNA glycosylase-like"/>
    <property type="match status" value="1"/>
</dbReference>
<dbReference type="GO" id="GO:0000703">
    <property type="term" value="F:oxidized pyrimidine nucleobase lesion DNA N-glycosylase activity"/>
    <property type="evidence" value="ECO:0007669"/>
    <property type="project" value="TreeGrafter"/>
</dbReference>
<keyword evidence="4" id="KW-0234">DNA repair</keyword>
<evidence type="ECO:0000313" key="6">
    <source>
        <dbReference type="Proteomes" id="UP000050525"/>
    </source>
</evidence>
<protein>
    <submittedName>
        <fullName evidence="5">Single-strand selective monofunctional uracil DNA glycosylase</fullName>
    </submittedName>
</protein>
<dbReference type="GO" id="GO:0017065">
    <property type="term" value="F:single-strand selective uracil DNA N-glycosylase activity"/>
    <property type="evidence" value="ECO:0007669"/>
    <property type="project" value="InterPro"/>
</dbReference>
<dbReference type="PANTHER" id="PTHR13235">
    <property type="entry name" value="SINGLE-STRAND SELECTIVE MONOFUNCTIONAL URACIL DNA GLYCOSYLASE"/>
    <property type="match status" value="1"/>
</dbReference>
<keyword evidence="3" id="KW-0238">DNA-binding</keyword>
<dbReference type="InterPro" id="IPR036895">
    <property type="entry name" value="Uracil-DNA_glycosylase-like_sf"/>
</dbReference>
<comment type="caution">
    <text evidence="5">The sequence shown here is derived from an EMBL/GenBank/DDBJ whole genome shotgun (WGS) entry which is preliminary data.</text>
</comment>
<keyword evidence="6" id="KW-1185">Reference proteome</keyword>
<dbReference type="InterPro" id="IPR039134">
    <property type="entry name" value="SMUG1"/>
</dbReference>
<dbReference type="AlphaFoldDB" id="A0A151P567"/>
<dbReference type="eggNOG" id="ENOG502QT20">
    <property type="taxonomic scope" value="Eukaryota"/>
</dbReference>
<proteinExistence type="predicted"/>
<keyword evidence="1" id="KW-0227">DNA damage</keyword>
<accession>A0A151P567</accession>
<dbReference type="EMBL" id="AKHW03000840">
    <property type="protein sequence ID" value="KYO44211.1"/>
    <property type="molecule type" value="Genomic_DNA"/>
</dbReference>
<dbReference type="PANTHER" id="PTHR13235:SF2">
    <property type="entry name" value="SINGLE-STRAND SELECTIVE MONOFUNCTIONAL URACIL DNA GLYCOSYLASE"/>
    <property type="match status" value="1"/>
</dbReference>
<sequence length="220" mass="24511">MEGVAGPPSALPAVLAFLEGDSLAAQFLRAELELNARLRELKFPEPVCYVYNPLEYAWEPHQDYVRRYCRPSADVLFLGMNPGPFGMAQTGVPFGEVSTVRDWLQVGGHVGKPEREHPKRPVLGLACPQAEKNPSTVLLLEATQTVQQGRTLGALWIPIGNLRVFLVSCGNLFLDVAEGLTRSEEVHRDVYVYPNHAVVPIEDIDPKISCLLQWKRQIKN</sequence>
<evidence type="ECO:0000256" key="2">
    <source>
        <dbReference type="ARBA" id="ARBA00022801"/>
    </source>
</evidence>
<dbReference type="Proteomes" id="UP000050525">
    <property type="component" value="Unassembled WGS sequence"/>
</dbReference>